<dbReference type="PROSITE" id="PS00061">
    <property type="entry name" value="ADH_SHORT"/>
    <property type="match status" value="1"/>
</dbReference>
<accession>A0A8E1W2W0</accession>
<dbReference type="EMBL" id="PJMY01000003">
    <property type="protein sequence ID" value="PKV96507.1"/>
    <property type="molecule type" value="Genomic_DNA"/>
</dbReference>
<reference evidence="3 6" key="2">
    <citation type="submission" date="2020-08" db="EMBL/GenBank/DDBJ databases">
        <title>Amycolatopsis echigonensis JCM 21831.</title>
        <authorList>
            <person name="Tedsree N."/>
            <person name="Kuncharoen N."/>
            <person name="Likhitwitayawuid K."/>
            <person name="Tanasupawat S."/>
        </authorList>
    </citation>
    <scope>NUCLEOTIDE SEQUENCE [LARGE SCALE GENOMIC DNA]</scope>
    <source>
        <strain evidence="3 6">JCM 21831</strain>
    </source>
</reference>
<protein>
    <submittedName>
        <fullName evidence="4">NAD(P)-dependent dehydrogenase (Short-subunit alcohol dehydrogenase family)</fullName>
    </submittedName>
    <submittedName>
        <fullName evidence="3">SDR family oxidoreductase</fullName>
    </submittedName>
</protein>
<sequence length="255" mass="26298">MTQKIALVTGGSKGIGRAIATRLAHDGALVAVHYGSDEAAAKETVSAIEANGGQAFAVQATLGTDGDAATLLDRLASELRERTGEVALDILVNNAATGAGSITTATTEDFDRVFAVNVKAPFFLVQRLLPVLRDGGRIVNISSADTRIALPFELAYSMTKGALDVFTRSLAQELGQRGITVNGVAPGPTPTDRTAPMFADERMRAGTAAASALRRVAEPADIADVVAFLASADSRWVTGQVIDATGGMFLGPAGV</sequence>
<dbReference type="PRINTS" id="PR00080">
    <property type="entry name" value="SDRFAMILY"/>
</dbReference>
<organism evidence="4 5">
    <name type="scientific">Amycolatopsis echigonensis</name>
    <dbReference type="NCBI Taxonomy" id="2576905"/>
    <lineage>
        <taxon>Bacteria</taxon>
        <taxon>Bacillati</taxon>
        <taxon>Actinomycetota</taxon>
        <taxon>Actinomycetes</taxon>
        <taxon>Pseudonocardiales</taxon>
        <taxon>Pseudonocardiaceae</taxon>
        <taxon>Amycolatopsis</taxon>
    </lineage>
</organism>
<dbReference type="InterPro" id="IPR002347">
    <property type="entry name" value="SDR_fam"/>
</dbReference>
<dbReference type="OrthoDB" id="9803333at2"/>
<keyword evidence="2" id="KW-0560">Oxidoreductase</keyword>
<evidence type="ECO:0000313" key="3">
    <source>
        <dbReference type="EMBL" id="MBB2502692.1"/>
    </source>
</evidence>
<proteinExistence type="inferred from homology"/>
<comment type="caution">
    <text evidence="4">The sequence shown here is derived from an EMBL/GenBank/DDBJ whole genome shotgun (WGS) entry which is preliminary data.</text>
</comment>
<dbReference type="EMBL" id="JACJHR010000042">
    <property type="protein sequence ID" value="MBB2502692.1"/>
    <property type="molecule type" value="Genomic_DNA"/>
</dbReference>
<dbReference type="Proteomes" id="UP000233750">
    <property type="component" value="Unassembled WGS sequence"/>
</dbReference>
<dbReference type="PANTHER" id="PTHR43639:SF1">
    <property type="entry name" value="SHORT-CHAIN DEHYDROGENASE_REDUCTASE FAMILY PROTEIN"/>
    <property type="match status" value="1"/>
</dbReference>
<gene>
    <name evidence="4" type="ORF">ATK30_7457</name>
    <name evidence="3" type="ORF">H5411_26565</name>
</gene>
<keyword evidence="5" id="KW-1185">Reference proteome</keyword>
<name>A0A2N3WRJ9_9PSEU</name>
<evidence type="ECO:0000313" key="6">
    <source>
        <dbReference type="Proteomes" id="UP000550260"/>
    </source>
</evidence>
<dbReference type="FunFam" id="3.40.50.720:FF:000084">
    <property type="entry name" value="Short-chain dehydrogenase reductase"/>
    <property type="match status" value="1"/>
</dbReference>
<reference evidence="4 5" key="1">
    <citation type="submission" date="2017-12" db="EMBL/GenBank/DDBJ databases">
        <title>Sequencing the genomes of 1000 Actinobacteria strains.</title>
        <authorList>
            <person name="Klenk H.-P."/>
        </authorList>
    </citation>
    <scope>NUCLEOTIDE SEQUENCE [LARGE SCALE GENOMIC DNA]</scope>
    <source>
        <strain evidence="4 5">DSM 45165</strain>
    </source>
</reference>
<dbReference type="InterPro" id="IPR020904">
    <property type="entry name" value="Sc_DH/Rdtase_CS"/>
</dbReference>
<dbReference type="RefSeq" id="WP_101439367.1">
    <property type="nucleotide sequence ID" value="NZ_JACJHR010000042.1"/>
</dbReference>
<evidence type="ECO:0000256" key="1">
    <source>
        <dbReference type="ARBA" id="ARBA00006484"/>
    </source>
</evidence>
<dbReference type="Pfam" id="PF13561">
    <property type="entry name" value="adh_short_C2"/>
    <property type="match status" value="1"/>
</dbReference>
<accession>A0A2N3WRJ9</accession>
<evidence type="ECO:0000256" key="2">
    <source>
        <dbReference type="ARBA" id="ARBA00023002"/>
    </source>
</evidence>
<dbReference type="PANTHER" id="PTHR43639">
    <property type="entry name" value="OXIDOREDUCTASE, SHORT-CHAIN DEHYDROGENASE/REDUCTASE FAMILY (AFU_ORTHOLOGUE AFUA_5G02870)"/>
    <property type="match status" value="1"/>
</dbReference>
<dbReference type="SUPFAM" id="SSF51735">
    <property type="entry name" value="NAD(P)-binding Rossmann-fold domains"/>
    <property type="match status" value="1"/>
</dbReference>
<evidence type="ECO:0000313" key="5">
    <source>
        <dbReference type="Proteomes" id="UP000233750"/>
    </source>
</evidence>
<comment type="similarity">
    <text evidence="1">Belongs to the short-chain dehydrogenases/reductases (SDR) family.</text>
</comment>
<dbReference type="PRINTS" id="PR00081">
    <property type="entry name" value="GDHRDH"/>
</dbReference>
<dbReference type="Proteomes" id="UP000550260">
    <property type="component" value="Unassembled WGS sequence"/>
</dbReference>
<dbReference type="AlphaFoldDB" id="A0A2N3WRJ9"/>
<dbReference type="Gene3D" id="3.40.50.720">
    <property type="entry name" value="NAD(P)-binding Rossmann-like Domain"/>
    <property type="match status" value="1"/>
</dbReference>
<evidence type="ECO:0000313" key="4">
    <source>
        <dbReference type="EMBL" id="PKV96507.1"/>
    </source>
</evidence>
<dbReference type="InterPro" id="IPR036291">
    <property type="entry name" value="NAD(P)-bd_dom_sf"/>
</dbReference>
<dbReference type="GO" id="GO:0016491">
    <property type="term" value="F:oxidoreductase activity"/>
    <property type="evidence" value="ECO:0007669"/>
    <property type="project" value="UniProtKB-KW"/>
</dbReference>